<dbReference type="Proteomes" id="UP000704712">
    <property type="component" value="Unassembled WGS sequence"/>
</dbReference>
<dbReference type="GO" id="GO:0032982">
    <property type="term" value="C:myosin filament"/>
    <property type="evidence" value="ECO:0007669"/>
    <property type="project" value="TreeGrafter"/>
</dbReference>
<feature type="compositionally biased region" description="Polar residues" evidence="2">
    <location>
        <begin position="408"/>
        <end position="426"/>
    </location>
</feature>
<feature type="region of interest" description="Disordered" evidence="2">
    <location>
        <begin position="187"/>
        <end position="216"/>
    </location>
</feature>
<name>A0A8S9UT44_PHYIN</name>
<feature type="compositionally biased region" description="Basic and acidic residues" evidence="2">
    <location>
        <begin position="1309"/>
        <end position="1318"/>
    </location>
</feature>
<feature type="compositionally biased region" description="Low complexity" evidence="2">
    <location>
        <begin position="515"/>
        <end position="543"/>
    </location>
</feature>
<feature type="region of interest" description="Disordered" evidence="2">
    <location>
        <begin position="1618"/>
        <end position="1670"/>
    </location>
</feature>
<dbReference type="GO" id="GO:0000146">
    <property type="term" value="F:microfilament motor activity"/>
    <property type="evidence" value="ECO:0007669"/>
    <property type="project" value="TreeGrafter"/>
</dbReference>
<feature type="coiled-coil region" evidence="1">
    <location>
        <begin position="219"/>
        <end position="316"/>
    </location>
</feature>
<protein>
    <recommendedName>
        <fullName evidence="5">CCHC-type domain-containing protein</fullName>
    </recommendedName>
</protein>
<feature type="compositionally biased region" description="Polar residues" evidence="2">
    <location>
        <begin position="1256"/>
        <end position="1266"/>
    </location>
</feature>
<feature type="compositionally biased region" description="Acidic residues" evidence="2">
    <location>
        <begin position="584"/>
        <end position="594"/>
    </location>
</feature>
<proteinExistence type="predicted"/>
<feature type="compositionally biased region" description="Low complexity" evidence="2">
    <location>
        <begin position="433"/>
        <end position="502"/>
    </location>
</feature>
<feature type="compositionally biased region" description="Acidic residues" evidence="2">
    <location>
        <begin position="620"/>
        <end position="638"/>
    </location>
</feature>
<dbReference type="GO" id="GO:0051015">
    <property type="term" value="F:actin filament binding"/>
    <property type="evidence" value="ECO:0007669"/>
    <property type="project" value="TreeGrafter"/>
</dbReference>
<feature type="compositionally biased region" description="Low complexity" evidence="2">
    <location>
        <begin position="1652"/>
        <end position="1662"/>
    </location>
</feature>
<evidence type="ECO:0000313" key="4">
    <source>
        <dbReference type="Proteomes" id="UP000704712"/>
    </source>
</evidence>
<feature type="region of interest" description="Disordered" evidence="2">
    <location>
        <begin position="1"/>
        <end position="30"/>
    </location>
</feature>
<feature type="region of interest" description="Disordered" evidence="2">
    <location>
        <begin position="1041"/>
        <end position="1146"/>
    </location>
</feature>
<organism evidence="3 4">
    <name type="scientific">Phytophthora infestans</name>
    <name type="common">Potato late blight agent</name>
    <name type="synonym">Botrytis infestans</name>
    <dbReference type="NCBI Taxonomy" id="4787"/>
    <lineage>
        <taxon>Eukaryota</taxon>
        <taxon>Sar</taxon>
        <taxon>Stramenopiles</taxon>
        <taxon>Oomycota</taxon>
        <taxon>Peronosporomycetes</taxon>
        <taxon>Peronosporales</taxon>
        <taxon>Peronosporaceae</taxon>
        <taxon>Phytophthora</taxon>
    </lineage>
</organism>
<gene>
    <name evidence="3" type="ORF">GN958_ATG07187</name>
</gene>
<feature type="region of interest" description="Disordered" evidence="2">
    <location>
        <begin position="1245"/>
        <end position="1367"/>
    </location>
</feature>
<sequence>MSPAKRTGKSSGKVPSTTPPASPSSMSPTDLRVLAQALSDQVQTLTAELQTAQDAQDQAASLHTTQLQTLRAQIHDQAMEIQGWEHRAASRSQDLRLLLADQAVEIRDLTGRLDRASRQRDVMRDDNDHLLREMALAGSEIHQLQSRIHDLERDLEDSQTARAAADVSLDRLRDELRLTQEEVVTNDYVGSAHDGSALGSARGGSPAPNPPPSSPDVALAQLSEELQDTKESLERASAGRDYALEEFVRMTRLRDEIQTKLADSELQRDKATTEWADAERALTELESKLRRMSDKLKKADATTAKLQDQLSAAQTQQQQLILERDRGLSERDLARRRLALVTAAVSDPLPPLSGPSQAASVSAPLPTVSGADSSTAKRPRSTSPAPSTGSSRPHKQARASPKAKPKTNPVSKSAPQAGSTSVSKAGSTPAPKTSVSPSKSGAGSKSGSTARSKSTSASKTGPVATSKTGSTVSKPGSTSKTGSTAAASKSGSGPKTGSTASKAGSVAPSKTGSAVSKSGSTAKTGSTAVSKSGSASKTGSTAGPSVTTPIVPQSASTNPPPARTGPGKGKAKRVIPPGCGLGSSEDDEDEESDWSDGSGPPNRSSSKRTPSAGPYPFTLSDEDADDDDDDDESPEDSEEARTAEEALEEDTRRALSQSRSEARRRSLSTPPPQVASTAGSGGATAGSAIRVDSDGGSGSDGGRGSPRGGGLLGSGGGGAPGGGSPGSGGGGSPHGGGSPGSPHGGGSPGSPGGGSPGSPHGGGSPGSPHGGGSPGSVLIPAPPNSSLPGMLPVAPFGPDAAFIPGRRAPVAFAARDIEPWSAKKLNRVAIISMKITVLFPELPFRAEWIFPRTADAIPRAGYVDSLITRPLVEELTSAAPWDTLVTTPVDPIRQVNRIYYLVGYALEDLNSQDPVTGGGKQPYGQIHDLGPGSISSNIRLGYGTIHGRRVKIFHCCSTPSPRLAKTLKLHHLNSSEVTERADPALPTGTQVGKLDLAISQILLIPLHHNGARARIFWEEASSEVGSTKTLLNETRSADRWSFGRNSVDGREVDPDPDLEEKPLYPPQVPSGTPADLDASQDPLTKQGKVKAKRYAFADAPVKPTPYLNPSPLVEETRKKTKTSKTTRKKMQAPESEEDQAGSRSSWSDKDLEFVYRHQALRDFLHQDPVMQILNPRQIEDPREPVGAPTKTANKLVAVKDLLRLLTESGIVAGVFDAEDIFELDLDLIVSATRDLFARVKSITGERSRTMDPVSSPRISQAASSNYESAAEDESDTSSEPRRMTLGPSGASMLEARARIRGQEAPVNVKARDPVRPTRDLTQSSQDRARSGKKPVGLSSDQARGNHLTDPVPPVDQTATGSSDTSSGTLQRHFEAAMNRFLAEQGMRAPVPQVQVLHEHGARDVEMESVEGDNSHDEFDPDDLDGPSTSAAVVATATAGAGGSSMIQRVRISAISDLKEFTGKDQDEDRARTWISKVKSALMRDQASDAEKCLTFADLLAGPARNWYRQLGRSTRNKWPDLLRSFQTQYCGLGVSVARQYYHARRRSDESPLEYLHRLNVAGLRAKLKIKDGGSKVLREHVDHFIETLGDVDLADRLTLLRLPDADELEEVLRAVDRAKHRQKKAAVGSGKYRQKAPTPTAPARRVHQVTAPDSGTESGSDGSDSDPEDYRRVCLTASNDRTAKTGDNSRPGDTVLGDRGMYRSRDLMDGAAQVRCSQCGSRKHTESGCWKHLVCEKCGKKGHPGDHCFYVCRGCGEIHDVGKCPMEEFYNQIRQWFDPAKHRGMLPEVAEKMLN</sequence>
<feature type="coiled-coil region" evidence="1">
    <location>
        <begin position="99"/>
        <end position="182"/>
    </location>
</feature>
<evidence type="ECO:0000256" key="2">
    <source>
        <dbReference type="SAM" id="MobiDB-lite"/>
    </source>
</evidence>
<feature type="compositionally biased region" description="Basic and acidic residues" evidence="2">
    <location>
        <begin position="639"/>
        <end position="653"/>
    </location>
</feature>
<dbReference type="GO" id="GO:0005737">
    <property type="term" value="C:cytoplasm"/>
    <property type="evidence" value="ECO:0007669"/>
    <property type="project" value="TreeGrafter"/>
</dbReference>
<keyword evidence="1" id="KW-0175">Coiled coil</keyword>
<feature type="compositionally biased region" description="Basic residues" evidence="2">
    <location>
        <begin position="1118"/>
        <end position="1130"/>
    </location>
</feature>
<feature type="compositionally biased region" description="Low complexity" evidence="2">
    <location>
        <begin position="1357"/>
        <end position="1367"/>
    </location>
</feature>
<dbReference type="EMBL" id="JAACNO010001003">
    <property type="protein sequence ID" value="KAF4143623.1"/>
    <property type="molecule type" value="Genomic_DNA"/>
</dbReference>
<accession>A0A8S9UT44</accession>
<feature type="region of interest" description="Disordered" evidence="2">
    <location>
        <begin position="346"/>
        <end position="783"/>
    </location>
</feature>
<dbReference type="PANTHER" id="PTHR45615:SF40">
    <property type="entry name" value="MYOSIN HEAVY CHAIN, NON-MUSCLE"/>
    <property type="match status" value="1"/>
</dbReference>
<comment type="caution">
    <text evidence="3">The sequence shown here is derived from an EMBL/GenBank/DDBJ whole genome shotgun (WGS) entry which is preliminary data.</text>
</comment>
<dbReference type="PANTHER" id="PTHR45615">
    <property type="entry name" value="MYOSIN HEAVY CHAIN, NON-MUSCLE"/>
    <property type="match status" value="1"/>
</dbReference>
<evidence type="ECO:0000256" key="1">
    <source>
        <dbReference type="SAM" id="Coils"/>
    </source>
</evidence>
<feature type="compositionally biased region" description="Polar residues" evidence="2">
    <location>
        <begin position="544"/>
        <end position="557"/>
    </location>
</feature>
<feature type="compositionally biased region" description="Basic residues" evidence="2">
    <location>
        <begin position="392"/>
        <end position="405"/>
    </location>
</feature>
<evidence type="ECO:0008006" key="5">
    <source>
        <dbReference type="Google" id="ProtNLM"/>
    </source>
</evidence>
<reference evidence="3" key="1">
    <citation type="submission" date="2020-03" db="EMBL/GenBank/DDBJ databases">
        <title>Hybrid Assembly of Korean Phytophthora infestans isolates.</title>
        <authorList>
            <person name="Prokchorchik M."/>
            <person name="Lee Y."/>
            <person name="Seo J."/>
            <person name="Cho J.-H."/>
            <person name="Park Y.-E."/>
            <person name="Jang D.-C."/>
            <person name="Im J.-S."/>
            <person name="Choi J.-G."/>
            <person name="Park H.-J."/>
            <person name="Lee G.-B."/>
            <person name="Lee Y.-G."/>
            <person name="Hong S.-Y."/>
            <person name="Cho K."/>
            <person name="Sohn K.H."/>
        </authorList>
    </citation>
    <scope>NUCLEOTIDE SEQUENCE</scope>
    <source>
        <strain evidence="3">KR_2_A2</strain>
    </source>
</reference>
<feature type="compositionally biased region" description="Polar residues" evidence="2">
    <location>
        <begin position="370"/>
        <end position="391"/>
    </location>
</feature>
<feature type="compositionally biased region" description="Gly residues" evidence="2">
    <location>
        <begin position="695"/>
        <end position="774"/>
    </location>
</feature>
<evidence type="ECO:0000313" key="3">
    <source>
        <dbReference type="EMBL" id="KAF4143623.1"/>
    </source>
</evidence>
<dbReference type="GO" id="GO:0016460">
    <property type="term" value="C:myosin II complex"/>
    <property type="evidence" value="ECO:0007669"/>
    <property type="project" value="TreeGrafter"/>
</dbReference>